<dbReference type="AlphaFoldDB" id="A0A346XZA0"/>
<dbReference type="Proteomes" id="UP000264006">
    <property type="component" value="Chromosome"/>
</dbReference>
<proteinExistence type="predicted"/>
<gene>
    <name evidence="1" type="ORF">DVS28_a2868</name>
</gene>
<accession>A0A346XZA0</accession>
<dbReference type="RefSeq" id="WP_114592020.1">
    <property type="nucleotide sequence ID" value="NZ_CP031165.1"/>
</dbReference>
<reference evidence="1 2" key="1">
    <citation type="submission" date="2018-09" db="EMBL/GenBank/DDBJ databases">
        <title>Complete genome sequence of Euzebya sp. DY32-46 isolated from seawater of Pacific Ocean.</title>
        <authorList>
            <person name="Xu L."/>
            <person name="Wu Y.-H."/>
            <person name="Xu X.-W."/>
        </authorList>
    </citation>
    <scope>NUCLEOTIDE SEQUENCE [LARGE SCALE GENOMIC DNA]</scope>
    <source>
        <strain evidence="1 2">DY32-46</strain>
    </source>
</reference>
<dbReference type="KEGG" id="euz:DVS28_a2868"/>
<dbReference type="Gene3D" id="3.40.50.1820">
    <property type="entry name" value="alpha/beta hydrolase"/>
    <property type="match status" value="1"/>
</dbReference>
<keyword evidence="2" id="KW-1185">Reference proteome</keyword>
<evidence type="ECO:0000313" key="2">
    <source>
        <dbReference type="Proteomes" id="UP000264006"/>
    </source>
</evidence>
<dbReference type="InterPro" id="IPR029058">
    <property type="entry name" value="AB_hydrolase_fold"/>
</dbReference>
<dbReference type="EMBL" id="CP031165">
    <property type="protein sequence ID" value="AXV07547.1"/>
    <property type="molecule type" value="Genomic_DNA"/>
</dbReference>
<dbReference type="SUPFAM" id="SSF53474">
    <property type="entry name" value="alpha/beta-Hydrolases"/>
    <property type="match status" value="1"/>
</dbReference>
<protein>
    <recommendedName>
        <fullName evidence="3">Alpha/beta hydrolase family protein</fullName>
    </recommendedName>
</protein>
<organism evidence="1 2">
    <name type="scientific">Euzebya pacifica</name>
    <dbReference type="NCBI Taxonomy" id="1608957"/>
    <lineage>
        <taxon>Bacteria</taxon>
        <taxon>Bacillati</taxon>
        <taxon>Actinomycetota</taxon>
        <taxon>Nitriliruptoria</taxon>
        <taxon>Euzebyales</taxon>
    </lineage>
</organism>
<evidence type="ECO:0000313" key="1">
    <source>
        <dbReference type="EMBL" id="AXV07547.1"/>
    </source>
</evidence>
<dbReference type="OrthoDB" id="7185741at2"/>
<evidence type="ECO:0008006" key="3">
    <source>
        <dbReference type="Google" id="ProtNLM"/>
    </source>
</evidence>
<sequence length="230" mass="23958">MRYTLVHSPLVGPTTWSLVATRLRALGHDVAVPSLVDVAARGRWQQVVEAAAAGACDGSGTHVVVGHSGAGPLLPMIAKRISPAPTALVFVDAGVPPASGTADLVPPAFFDHLLGLAVDGRLPRWSDWFGDDVMADLVQDPDVRSAAAAELPQLPLSYFAEAVPVPKGWTRMPCAYLLLSDPYGADLAAAAERGWPVAVEAGKHLDLLNRPEAITASILELVAAAVPATT</sequence>
<name>A0A346XZA0_9ACTN</name>